<reference evidence="2 3" key="2">
    <citation type="submission" date="2018-11" db="EMBL/GenBank/DDBJ databases">
        <authorList>
            <consortium name="Pathogen Informatics"/>
        </authorList>
    </citation>
    <scope>NUCLEOTIDE SEQUENCE [LARGE SCALE GENOMIC DNA]</scope>
</reference>
<dbReference type="Proteomes" id="UP000050794">
    <property type="component" value="Unassembled WGS sequence"/>
</dbReference>
<feature type="compositionally biased region" description="Basic and acidic residues" evidence="1">
    <location>
        <begin position="23"/>
        <end position="49"/>
    </location>
</feature>
<feature type="region of interest" description="Disordered" evidence="1">
    <location>
        <begin position="1"/>
        <end position="49"/>
    </location>
</feature>
<name>A0A183UVT2_TOXCA</name>
<accession>A0A183UVT2</accession>
<protein>
    <submittedName>
        <fullName evidence="4">AMPKBI domain-containing protein</fullName>
    </submittedName>
</protein>
<organism evidence="3 4">
    <name type="scientific">Toxocara canis</name>
    <name type="common">Canine roundworm</name>
    <dbReference type="NCBI Taxonomy" id="6265"/>
    <lineage>
        <taxon>Eukaryota</taxon>
        <taxon>Metazoa</taxon>
        <taxon>Ecdysozoa</taxon>
        <taxon>Nematoda</taxon>
        <taxon>Chromadorea</taxon>
        <taxon>Rhabditida</taxon>
        <taxon>Spirurina</taxon>
        <taxon>Ascaridomorpha</taxon>
        <taxon>Ascaridoidea</taxon>
        <taxon>Toxocaridae</taxon>
        <taxon>Toxocara</taxon>
    </lineage>
</organism>
<dbReference type="AlphaFoldDB" id="A0A183UVT2"/>
<evidence type="ECO:0000313" key="3">
    <source>
        <dbReference type="Proteomes" id="UP000050794"/>
    </source>
</evidence>
<sequence>MSEQEQQPDYSQYDEDSIPPNIEKPEIKHTHPGRPDLDYDDMPVGHHESTEHGHIVNEMLSGDKQPLLVNLNSLAEQKYIAPELSIDQFTPALSISLIHFIAAVCHEKHTVYAYHDSRI</sequence>
<proteinExistence type="predicted"/>
<evidence type="ECO:0000313" key="2">
    <source>
        <dbReference type="EMBL" id="VDM43923.1"/>
    </source>
</evidence>
<feature type="compositionally biased region" description="Polar residues" evidence="1">
    <location>
        <begin position="1"/>
        <end position="10"/>
    </location>
</feature>
<evidence type="ECO:0000313" key="4">
    <source>
        <dbReference type="WBParaSite" id="TCNE_0001260201-mRNA-1"/>
    </source>
</evidence>
<reference evidence="4" key="1">
    <citation type="submission" date="2016-06" db="UniProtKB">
        <authorList>
            <consortium name="WormBaseParasite"/>
        </authorList>
    </citation>
    <scope>IDENTIFICATION</scope>
</reference>
<dbReference type="WBParaSite" id="TCNE_0001260201-mRNA-1">
    <property type="protein sequence ID" value="TCNE_0001260201-mRNA-1"/>
    <property type="gene ID" value="TCNE_0001260201"/>
</dbReference>
<keyword evidence="3" id="KW-1185">Reference proteome</keyword>
<dbReference type="EMBL" id="UYWY01021343">
    <property type="protein sequence ID" value="VDM43923.1"/>
    <property type="molecule type" value="Genomic_DNA"/>
</dbReference>
<evidence type="ECO:0000256" key="1">
    <source>
        <dbReference type="SAM" id="MobiDB-lite"/>
    </source>
</evidence>
<gene>
    <name evidence="2" type="ORF">TCNE_LOCUS12602</name>
</gene>